<keyword evidence="1" id="KW-0812">Transmembrane</keyword>
<evidence type="ECO:0000313" key="2">
    <source>
        <dbReference type="EMBL" id="PIK52581.1"/>
    </source>
</evidence>
<dbReference type="AlphaFoldDB" id="A0A2G8KX61"/>
<accession>A0A2G8KX61</accession>
<keyword evidence="1" id="KW-0472">Membrane</keyword>
<keyword evidence="1" id="KW-1133">Transmembrane helix</keyword>
<proteinExistence type="predicted"/>
<reference evidence="2 3" key="1">
    <citation type="journal article" date="2017" name="PLoS Biol.">
        <title>The sea cucumber genome provides insights into morphological evolution and visceral regeneration.</title>
        <authorList>
            <person name="Zhang X."/>
            <person name="Sun L."/>
            <person name="Yuan J."/>
            <person name="Sun Y."/>
            <person name="Gao Y."/>
            <person name="Zhang L."/>
            <person name="Li S."/>
            <person name="Dai H."/>
            <person name="Hamel J.F."/>
            <person name="Liu C."/>
            <person name="Yu Y."/>
            <person name="Liu S."/>
            <person name="Lin W."/>
            <person name="Guo K."/>
            <person name="Jin S."/>
            <person name="Xu P."/>
            <person name="Storey K.B."/>
            <person name="Huan P."/>
            <person name="Zhang T."/>
            <person name="Zhou Y."/>
            <person name="Zhang J."/>
            <person name="Lin C."/>
            <person name="Li X."/>
            <person name="Xing L."/>
            <person name="Huo D."/>
            <person name="Sun M."/>
            <person name="Wang L."/>
            <person name="Mercier A."/>
            <person name="Li F."/>
            <person name="Yang H."/>
            <person name="Xiang J."/>
        </authorList>
    </citation>
    <scope>NUCLEOTIDE SEQUENCE [LARGE SCALE GENOMIC DNA]</scope>
    <source>
        <strain evidence="2">Shaxun</strain>
        <tissue evidence="2">Muscle</tissue>
    </source>
</reference>
<name>A0A2G8KX61_STIJA</name>
<sequence>MIYQCGYEGQDLKIQWICCFNLTISELDNSELEEEEETRTTSFIMTTGHTTRDSIIEPLTESSNSLINESITTTNMVTSEKSTKGEFNCALKNQATYQNVCENENVTFPIIENISKECNKSDDLPSGSSFIFTYRNLSCTWNCFKLDASCNESHVTKVKNPSDTNEDIVNIIFFILCGVMIVLLSLTICLCFYLFADKERTEKVNASSNYSHTLPNVRDVEKKNNNNVRLTSFSSCKIEETEDVDGSQIDHVEIRTLEEGWETNVPTRPSIGHNVKAITLLLRKKRYKVMNLTASHHH</sequence>
<dbReference type="Proteomes" id="UP000230750">
    <property type="component" value="Unassembled WGS sequence"/>
</dbReference>
<protein>
    <submittedName>
        <fullName evidence="2">Uncharacterized protein</fullName>
    </submittedName>
</protein>
<evidence type="ECO:0000256" key="1">
    <source>
        <dbReference type="SAM" id="Phobius"/>
    </source>
</evidence>
<keyword evidence="3" id="KW-1185">Reference proteome</keyword>
<feature type="transmembrane region" description="Helical" evidence="1">
    <location>
        <begin position="171"/>
        <end position="195"/>
    </location>
</feature>
<evidence type="ECO:0000313" key="3">
    <source>
        <dbReference type="Proteomes" id="UP000230750"/>
    </source>
</evidence>
<organism evidence="2 3">
    <name type="scientific">Stichopus japonicus</name>
    <name type="common">Sea cucumber</name>
    <dbReference type="NCBI Taxonomy" id="307972"/>
    <lineage>
        <taxon>Eukaryota</taxon>
        <taxon>Metazoa</taxon>
        <taxon>Echinodermata</taxon>
        <taxon>Eleutherozoa</taxon>
        <taxon>Echinozoa</taxon>
        <taxon>Holothuroidea</taxon>
        <taxon>Aspidochirotacea</taxon>
        <taxon>Aspidochirotida</taxon>
        <taxon>Stichopodidae</taxon>
        <taxon>Apostichopus</taxon>
    </lineage>
</organism>
<dbReference type="EMBL" id="MRZV01000323">
    <property type="protein sequence ID" value="PIK52581.1"/>
    <property type="molecule type" value="Genomic_DNA"/>
</dbReference>
<gene>
    <name evidence="2" type="ORF">BSL78_10523</name>
</gene>
<comment type="caution">
    <text evidence="2">The sequence shown here is derived from an EMBL/GenBank/DDBJ whole genome shotgun (WGS) entry which is preliminary data.</text>
</comment>